<sequence length="442" mass="49040">MPFVIPSPSSQQDPTIDDDITASPILVPTDMVDFATTTGEGGNVDVDSNSSSSNSSNTSATTNIPLSSTPFLDSNNEDDNDPFAFLHPSWLSRTDSDPYRRYRLPRPPSPIHHHASSRPTSTNSSSSSSTSTSSSSSSSSTLRMRHHHHRPIFRSLQQQLLASSSSPSSQRRYHWSIPAAAAATSSSSSNLTATTSDETSAAEAVRARRRLRAFHQRGFPTRTLRRSSYRTLQYCLGDNASSSFYNDGIRRSRSTTHGRLDFCVVMEDGGRYSSYYSVENILRNDDSVYCSGRSGTINILLQYCGSPYTNPIFRDKSCVISRIIIKSPQHGFTAPCKEGMFFVSHAPIDVDATSKFDHFTRRDYQEYVDKKGGHEMLDDSDPVAWFCISDNRQDVIELNDRASKYVLIKLIRAENESENIDLQHVALIGYCGARAFGSARLC</sequence>
<evidence type="ECO:0000313" key="3">
    <source>
        <dbReference type="Proteomes" id="UP001234581"/>
    </source>
</evidence>
<name>A0AAD7US55_9FUNG</name>
<dbReference type="AlphaFoldDB" id="A0AAD7US55"/>
<evidence type="ECO:0000256" key="1">
    <source>
        <dbReference type="SAM" id="MobiDB-lite"/>
    </source>
</evidence>
<dbReference type="GeneID" id="83220035"/>
<accession>A0AAD7US55</accession>
<feature type="compositionally biased region" description="Low complexity" evidence="1">
    <location>
        <begin position="117"/>
        <end position="141"/>
    </location>
</feature>
<dbReference type="EMBL" id="JARTCD010000147">
    <property type="protein sequence ID" value="KAJ8651734.1"/>
    <property type="molecule type" value="Genomic_DNA"/>
</dbReference>
<comment type="caution">
    <text evidence="2">The sequence shown here is derived from an EMBL/GenBank/DDBJ whole genome shotgun (WGS) entry which is preliminary data.</text>
</comment>
<dbReference type="Proteomes" id="UP001234581">
    <property type="component" value="Unassembled WGS sequence"/>
</dbReference>
<organism evidence="2 3">
    <name type="scientific">Lichtheimia ornata</name>
    <dbReference type="NCBI Taxonomy" id="688661"/>
    <lineage>
        <taxon>Eukaryota</taxon>
        <taxon>Fungi</taxon>
        <taxon>Fungi incertae sedis</taxon>
        <taxon>Mucoromycota</taxon>
        <taxon>Mucoromycotina</taxon>
        <taxon>Mucoromycetes</taxon>
        <taxon>Mucorales</taxon>
        <taxon>Lichtheimiaceae</taxon>
        <taxon>Lichtheimia</taxon>
    </lineage>
</organism>
<dbReference type="RefSeq" id="XP_058336648.1">
    <property type="nucleotide sequence ID" value="XM_058492589.1"/>
</dbReference>
<keyword evidence="3" id="KW-1185">Reference proteome</keyword>
<feature type="region of interest" description="Disordered" evidence="1">
    <location>
        <begin position="34"/>
        <end position="75"/>
    </location>
</feature>
<protein>
    <submittedName>
        <fullName evidence="2">Uncharacterized protein</fullName>
    </submittedName>
</protein>
<gene>
    <name evidence="2" type="ORF">O0I10_012701</name>
</gene>
<feature type="region of interest" description="Disordered" evidence="1">
    <location>
        <begin position="96"/>
        <end position="148"/>
    </location>
</feature>
<feature type="region of interest" description="Disordered" evidence="1">
    <location>
        <begin position="1"/>
        <end position="21"/>
    </location>
</feature>
<reference evidence="2 3" key="1">
    <citation type="submission" date="2023-03" db="EMBL/GenBank/DDBJ databases">
        <title>Genome sequence of Lichtheimia ornata CBS 291.66.</title>
        <authorList>
            <person name="Mohabir J.T."/>
            <person name="Shea T.P."/>
            <person name="Kurbessoian T."/>
            <person name="Berby B."/>
            <person name="Fontaine J."/>
            <person name="Livny J."/>
            <person name="Gnirke A."/>
            <person name="Stajich J.E."/>
            <person name="Cuomo C.A."/>
        </authorList>
    </citation>
    <scope>NUCLEOTIDE SEQUENCE [LARGE SCALE GENOMIC DNA]</scope>
    <source>
        <strain evidence="2">CBS 291.66</strain>
    </source>
</reference>
<feature type="compositionally biased region" description="Low complexity" evidence="1">
    <location>
        <begin position="48"/>
        <end position="63"/>
    </location>
</feature>
<feature type="compositionally biased region" description="Polar residues" evidence="1">
    <location>
        <begin position="64"/>
        <end position="74"/>
    </location>
</feature>
<evidence type="ECO:0000313" key="2">
    <source>
        <dbReference type="EMBL" id="KAJ8651734.1"/>
    </source>
</evidence>
<proteinExistence type="predicted"/>